<dbReference type="AlphaFoldDB" id="D7LCT6"/>
<name>D7LCT6_ARALL</name>
<evidence type="ECO:0000313" key="6">
    <source>
        <dbReference type="Proteomes" id="UP000008694"/>
    </source>
</evidence>
<reference evidence="6" key="1">
    <citation type="journal article" date="2011" name="Nat. Genet.">
        <title>The Arabidopsis lyrata genome sequence and the basis of rapid genome size change.</title>
        <authorList>
            <person name="Hu T.T."/>
            <person name="Pattyn P."/>
            <person name="Bakker E.G."/>
            <person name="Cao J."/>
            <person name="Cheng J.-F."/>
            <person name="Clark R.M."/>
            <person name="Fahlgren N."/>
            <person name="Fawcett J.A."/>
            <person name="Grimwood J."/>
            <person name="Gundlach H."/>
            <person name="Haberer G."/>
            <person name="Hollister J.D."/>
            <person name="Ossowski S."/>
            <person name="Ottilar R.P."/>
            <person name="Salamov A.A."/>
            <person name="Schneeberger K."/>
            <person name="Spannagl M."/>
            <person name="Wang X."/>
            <person name="Yang L."/>
            <person name="Nasrallah M.E."/>
            <person name="Bergelson J."/>
            <person name="Carrington J.C."/>
            <person name="Gaut B.S."/>
            <person name="Schmutz J."/>
            <person name="Mayer K.F.X."/>
            <person name="Van de Peer Y."/>
            <person name="Grigoriev I.V."/>
            <person name="Nordborg M."/>
            <person name="Weigel D."/>
            <person name="Guo Y.-L."/>
        </authorList>
    </citation>
    <scope>NUCLEOTIDE SEQUENCE [LARGE SCALE GENOMIC DNA]</scope>
    <source>
        <strain evidence="6">cv. MN47</strain>
    </source>
</reference>
<evidence type="ECO:0000259" key="4">
    <source>
        <dbReference type="Pfam" id="PF02902"/>
    </source>
</evidence>
<comment type="similarity">
    <text evidence="1">Belongs to the peptidase C48 family.</text>
</comment>
<keyword evidence="6" id="KW-1185">Reference proteome</keyword>
<evidence type="ECO:0000256" key="1">
    <source>
        <dbReference type="ARBA" id="ARBA00005234"/>
    </source>
</evidence>
<dbReference type="Pfam" id="PF02902">
    <property type="entry name" value="Peptidase_C48"/>
    <property type="match status" value="1"/>
</dbReference>
<evidence type="ECO:0000256" key="2">
    <source>
        <dbReference type="ARBA" id="ARBA00022670"/>
    </source>
</evidence>
<dbReference type="GO" id="GO:0006508">
    <property type="term" value="P:proteolysis"/>
    <property type="evidence" value="ECO:0007669"/>
    <property type="project" value="UniProtKB-KW"/>
</dbReference>
<keyword evidence="2" id="KW-0645">Protease</keyword>
<evidence type="ECO:0000313" key="5">
    <source>
        <dbReference type="EMBL" id="EFH55198.1"/>
    </source>
</evidence>
<protein>
    <recommendedName>
        <fullName evidence="4">Ubiquitin-like protease family profile domain-containing protein</fullName>
    </recommendedName>
</protein>
<dbReference type="Gramene" id="scaffold_400846.1">
    <property type="protein sequence ID" value="scaffold_400846.1"/>
    <property type="gene ID" value="scaffold_400846.1"/>
</dbReference>
<dbReference type="InterPro" id="IPR003653">
    <property type="entry name" value="Peptidase_C48_C"/>
</dbReference>
<dbReference type="HOGENOM" id="CLU_017415_7_2_1"/>
<proteinExistence type="inferred from homology"/>
<dbReference type="Gene3D" id="3.40.395.10">
    <property type="entry name" value="Adenoviral Proteinase, Chain A"/>
    <property type="match status" value="1"/>
</dbReference>
<gene>
    <name evidence="5" type="ORF">ARALYDRAFT_901345</name>
</gene>
<accession>D7LCT6</accession>
<dbReference type="EMBL" id="GL348716">
    <property type="protein sequence ID" value="EFH55198.1"/>
    <property type="molecule type" value="Genomic_DNA"/>
</dbReference>
<evidence type="ECO:0000256" key="3">
    <source>
        <dbReference type="ARBA" id="ARBA00022801"/>
    </source>
</evidence>
<dbReference type="GO" id="GO:0008234">
    <property type="term" value="F:cysteine-type peptidase activity"/>
    <property type="evidence" value="ECO:0007669"/>
    <property type="project" value="InterPro"/>
</dbReference>
<dbReference type="Proteomes" id="UP000008694">
    <property type="component" value="Unassembled WGS sequence"/>
</dbReference>
<dbReference type="InterPro" id="IPR038765">
    <property type="entry name" value="Papain-like_cys_pep_sf"/>
</dbReference>
<sequence>MSPMAQILPSLLQSLSTDVPATWPSTGFTFMRVPSLAQNDRGGDCGPMSLKFIELHSHQLTLPLQHLTQKQVDSIRMHYAMDLYGEYVSFS</sequence>
<dbReference type="SUPFAM" id="SSF54001">
    <property type="entry name" value="Cysteine proteinases"/>
    <property type="match status" value="1"/>
</dbReference>
<keyword evidence="3" id="KW-0378">Hydrolase</keyword>
<feature type="domain" description="Ubiquitin-like protease family profile" evidence="4">
    <location>
        <begin position="1"/>
        <end position="87"/>
    </location>
</feature>
<organism evidence="6">
    <name type="scientific">Arabidopsis lyrata subsp. lyrata</name>
    <name type="common">Lyre-leaved rock-cress</name>
    <dbReference type="NCBI Taxonomy" id="81972"/>
    <lineage>
        <taxon>Eukaryota</taxon>
        <taxon>Viridiplantae</taxon>
        <taxon>Streptophyta</taxon>
        <taxon>Embryophyta</taxon>
        <taxon>Tracheophyta</taxon>
        <taxon>Spermatophyta</taxon>
        <taxon>Magnoliopsida</taxon>
        <taxon>eudicotyledons</taxon>
        <taxon>Gunneridae</taxon>
        <taxon>Pentapetalae</taxon>
        <taxon>rosids</taxon>
        <taxon>malvids</taxon>
        <taxon>Brassicales</taxon>
        <taxon>Brassicaceae</taxon>
        <taxon>Camelineae</taxon>
        <taxon>Arabidopsis</taxon>
    </lineage>
</organism>